<evidence type="ECO:0000256" key="1">
    <source>
        <dbReference type="ARBA" id="ARBA00010282"/>
    </source>
</evidence>
<dbReference type="PANTHER" id="PTHR43597:SF5">
    <property type="entry name" value="SUFE-LIKE PROTEIN 2, CHLOROPLASTIC"/>
    <property type="match status" value="1"/>
</dbReference>
<dbReference type="SUPFAM" id="SSF82649">
    <property type="entry name" value="SufE/NifU"/>
    <property type="match status" value="1"/>
</dbReference>
<dbReference type="EMBL" id="VXMH01000006">
    <property type="protein sequence ID" value="MYC93499.1"/>
    <property type="molecule type" value="Genomic_DNA"/>
</dbReference>
<evidence type="ECO:0000313" key="3">
    <source>
        <dbReference type="EMBL" id="MYC93499.1"/>
    </source>
</evidence>
<feature type="domain" description="Fe-S metabolism associated" evidence="2">
    <location>
        <begin position="23"/>
        <end position="145"/>
    </location>
</feature>
<comment type="caution">
    <text evidence="3">The sequence shown here is derived from an EMBL/GenBank/DDBJ whole genome shotgun (WGS) entry which is preliminary data.</text>
</comment>
<gene>
    <name evidence="3" type="ORF">F4X14_00885</name>
</gene>
<proteinExistence type="inferred from homology"/>
<protein>
    <submittedName>
        <fullName evidence="3">SufE family protein</fullName>
    </submittedName>
</protein>
<evidence type="ECO:0000259" key="2">
    <source>
        <dbReference type="Pfam" id="PF02657"/>
    </source>
</evidence>
<dbReference type="PANTHER" id="PTHR43597">
    <property type="entry name" value="SULFUR ACCEPTOR PROTEIN CSDE"/>
    <property type="match status" value="1"/>
</dbReference>
<name>A0A6B1D1R3_9CHLR</name>
<accession>A0A6B1D1R3</accession>
<sequence length="155" mass="17670">MDFDLTLEEKIDRTPPPLRAIIEDFRSMEPRERLESLLDFALSMPELPGFLHDARDQMEQVHECQTPIFVFADIVNAGVHVYIDVPKESPTVRGYAAIVQEGLERAAPDTVLHTPDDIHYLLGLHEAISPQRLRGLHVLMAYLKRQVTARMAKSE</sequence>
<dbReference type="InterPro" id="IPR003808">
    <property type="entry name" value="Fe-S_metab-assoc_dom"/>
</dbReference>
<comment type="similarity">
    <text evidence="1">Belongs to the SufE family.</text>
</comment>
<reference evidence="3" key="1">
    <citation type="submission" date="2019-09" db="EMBL/GenBank/DDBJ databases">
        <title>Characterisation of the sponge microbiome using genome-centric metagenomics.</title>
        <authorList>
            <person name="Engelberts J.P."/>
            <person name="Robbins S.J."/>
            <person name="De Goeij J.M."/>
            <person name="Aranda M."/>
            <person name="Bell S.C."/>
            <person name="Webster N.S."/>
        </authorList>
    </citation>
    <scope>NUCLEOTIDE SEQUENCE</scope>
    <source>
        <strain evidence="3">SB0661_bin_32</strain>
    </source>
</reference>
<dbReference type="AlphaFoldDB" id="A0A6B1D1R3"/>
<dbReference type="Pfam" id="PF02657">
    <property type="entry name" value="SufE"/>
    <property type="match status" value="1"/>
</dbReference>
<organism evidence="3">
    <name type="scientific">Caldilineaceae bacterium SB0661_bin_32</name>
    <dbReference type="NCBI Taxonomy" id="2605255"/>
    <lineage>
        <taxon>Bacteria</taxon>
        <taxon>Bacillati</taxon>
        <taxon>Chloroflexota</taxon>
        <taxon>Caldilineae</taxon>
        <taxon>Caldilineales</taxon>
        <taxon>Caldilineaceae</taxon>
    </lineage>
</organism>
<dbReference type="Gene3D" id="3.90.1010.10">
    <property type="match status" value="1"/>
</dbReference>